<dbReference type="GO" id="GO:0047372">
    <property type="term" value="F:monoacylglycerol lipase activity"/>
    <property type="evidence" value="ECO:0007669"/>
    <property type="project" value="TreeGrafter"/>
</dbReference>
<dbReference type="InterPro" id="IPR029058">
    <property type="entry name" value="AB_hydrolase_fold"/>
</dbReference>
<dbReference type="PANTHER" id="PTHR43798">
    <property type="entry name" value="MONOACYLGLYCEROL LIPASE"/>
    <property type="match status" value="1"/>
</dbReference>
<accession>A0A6G7XEK3</accession>
<sequence length="300" mass="33021">MPIIHPAVRTFFRLNGALIPAAATELAFRAFKSTGRPAEVKDPERAVHGQSVSELRRIGTHTVRVYTWLPTQPSHSGEIASSHLNATPTVLLLHGWRSRTSRFARLIEQFTSQGYRVVGFDAPGHGDSPNGSPSAADIVAIAQGLEESFGPWQAIVGHSFGALAAHTLARSSKHSVRVVAIGGATSARFLRDTFMRAIDLPLHLKDQFTTRIVRGYPLPEGTLFTEFDEAIRPPSTNTRLLIVHDSKDREVPLTEARQLHLDRPTNSELLITDGLGHNRILHDPEVVERIVDFVAEPILL</sequence>
<dbReference type="Proteomes" id="UP000502677">
    <property type="component" value="Chromosome"/>
</dbReference>
<evidence type="ECO:0000313" key="3">
    <source>
        <dbReference type="Proteomes" id="UP000502677"/>
    </source>
</evidence>
<dbReference type="KEGG" id="lvi:G7068_06005"/>
<name>A0A6G7XEK3_9MICO</name>
<evidence type="ECO:0000313" key="2">
    <source>
        <dbReference type="EMBL" id="QIK62801.1"/>
    </source>
</evidence>
<keyword evidence="3" id="KW-1185">Reference proteome</keyword>
<dbReference type="InterPro" id="IPR000073">
    <property type="entry name" value="AB_hydrolase_1"/>
</dbReference>
<organism evidence="2 3">
    <name type="scientific">Leucobacter viscericola</name>
    <dbReference type="NCBI Taxonomy" id="2714935"/>
    <lineage>
        <taxon>Bacteria</taxon>
        <taxon>Bacillati</taxon>
        <taxon>Actinomycetota</taxon>
        <taxon>Actinomycetes</taxon>
        <taxon>Micrococcales</taxon>
        <taxon>Microbacteriaceae</taxon>
        <taxon>Leucobacter</taxon>
    </lineage>
</organism>
<keyword evidence="2" id="KW-0378">Hydrolase</keyword>
<dbReference type="InterPro" id="IPR050266">
    <property type="entry name" value="AB_hydrolase_sf"/>
</dbReference>
<dbReference type="GO" id="GO:0016020">
    <property type="term" value="C:membrane"/>
    <property type="evidence" value="ECO:0007669"/>
    <property type="project" value="TreeGrafter"/>
</dbReference>
<dbReference type="EMBL" id="CP049863">
    <property type="protein sequence ID" value="QIK62801.1"/>
    <property type="molecule type" value="Genomic_DNA"/>
</dbReference>
<reference evidence="2 3" key="1">
    <citation type="submission" date="2020-03" db="EMBL/GenBank/DDBJ databases">
        <title>Leucobacter sp. nov., isolated from beetles.</title>
        <authorList>
            <person name="Hyun D.-W."/>
            <person name="Bae J.-W."/>
        </authorList>
    </citation>
    <scope>NUCLEOTIDE SEQUENCE [LARGE SCALE GENOMIC DNA]</scope>
    <source>
        <strain evidence="2 3">HDW9C</strain>
    </source>
</reference>
<evidence type="ECO:0000259" key="1">
    <source>
        <dbReference type="Pfam" id="PF12697"/>
    </source>
</evidence>
<gene>
    <name evidence="2" type="ORF">G7068_06005</name>
</gene>
<protein>
    <submittedName>
        <fullName evidence="2">Alpha/beta hydrolase</fullName>
    </submittedName>
</protein>
<feature type="domain" description="AB hydrolase-1" evidence="1">
    <location>
        <begin position="90"/>
        <end position="287"/>
    </location>
</feature>
<dbReference type="AlphaFoldDB" id="A0A6G7XEK3"/>
<dbReference type="PANTHER" id="PTHR43798:SF33">
    <property type="entry name" value="HYDROLASE, PUTATIVE (AFU_ORTHOLOGUE AFUA_2G14860)-RELATED"/>
    <property type="match status" value="1"/>
</dbReference>
<dbReference type="GO" id="GO:0046464">
    <property type="term" value="P:acylglycerol catabolic process"/>
    <property type="evidence" value="ECO:0007669"/>
    <property type="project" value="TreeGrafter"/>
</dbReference>
<dbReference type="Pfam" id="PF12697">
    <property type="entry name" value="Abhydrolase_6"/>
    <property type="match status" value="1"/>
</dbReference>
<dbReference type="Gene3D" id="3.40.50.1820">
    <property type="entry name" value="alpha/beta hydrolase"/>
    <property type="match status" value="1"/>
</dbReference>
<dbReference type="SUPFAM" id="SSF53474">
    <property type="entry name" value="alpha/beta-Hydrolases"/>
    <property type="match status" value="1"/>
</dbReference>
<proteinExistence type="predicted"/>
<dbReference type="RefSeq" id="WP_166290227.1">
    <property type="nucleotide sequence ID" value="NZ_CP049863.1"/>
</dbReference>